<keyword evidence="1" id="KW-0472">Membrane</keyword>
<evidence type="ECO:0000313" key="3">
    <source>
        <dbReference type="Proteomes" id="UP000663860"/>
    </source>
</evidence>
<keyword evidence="1" id="KW-0812">Transmembrane</keyword>
<reference evidence="2" key="1">
    <citation type="submission" date="2021-02" db="EMBL/GenBank/DDBJ databases">
        <authorList>
            <person name="Nowell W R."/>
        </authorList>
    </citation>
    <scope>NUCLEOTIDE SEQUENCE</scope>
</reference>
<proteinExistence type="predicted"/>
<accession>A0A813W6G4</accession>
<feature type="transmembrane region" description="Helical" evidence="1">
    <location>
        <begin position="6"/>
        <end position="22"/>
    </location>
</feature>
<protein>
    <submittedName>
        <fullName evidence="2">Uncharacterized protein</fullName>
    </submittedName>
</protein>
<organism evidence="2 3">
    <name type="scientific">Adineta steineri</name>
    <dbReference type="NCBI Taxonomy" id="433720"/>
    <lineage>
        <taxon>Eukaryota</taxon>
        <taxon>Metazoa</taxon>
        <taxon>Spiralia</taxon>
        <taxon>Gnathifera</taxon>
        <taxon>Rotifera</taxon>
        <taxon>Eurotatoria</taxon>
        <taxon>Bdelloidea</taxon>
        <taxon>Adinetida</taxon>
        <taxon>Adinetidae</taxon>
        <taxon>Adineta</taxon>
    </lineage>
</organism>
<gene>
    <name evidence="2" type="ORF">IZO911_LOCUS9574</name>
</gene>
<name>A0A813W6G4_9BILA</name>
<dbReference type="Proteomes" id="UP000663860">
    <property type="component" value="Unassembled WGS sequence"/>
</dbReference>
<sequence>MWYRYIIGVNLILITYILLYHFHDRAYFAINLLFYSFSKIYQNNHHTAIILAKTPSVRVLKHLNALVHVGVDAFVMCDEQPSKYTNETNRLLYVNDESLAQYGLTGNRVWDRVFVWLYNQTSLDYVWLMEEDVTWSHVHYMVDLFDKYANNHADLLARNIIYKNRGARRWLHWPKVFLKILPENKWSGSLNMLSRVSRRLISAHQYYVQQLLSERKKQNVTQFDNDYYYQEFLIPTVGHMFNLTMLMYDYSKMDVYVYRLSENNIRNSLEDGKHIFHSVKHDSPLLINATVIKKK</sequence>
<keyword evidence="1" id="KW-1133">Transmembrane helix</keyword>
<evidence type="ECO:0000256" key="1">
    <source>
        <dbReference type="SAM" id="Phobius"/>
    </source>
</evidence>
<dbReference type="EMBL" id="CAJNOE010000067">
    <property type="protein sequence ID" value="CAF0850641.1"/>
    <property type="molecule type" value="Genomic_DNA"/>
</dbReference>
<evidence type="ECO:0000313" key="2">
    <source>
        <dbReference type="EMBL" id="CAF0850641.1"/>
    </source>
</evidence>
<comment type="caution">
    <text evidence="2">The sequence shown here is derived from an EMBL/GenBank/DDBJ whole genome shotgun (WGS) entry which is preliminary data.</text>
</comment>
<dbReference type="AlphaFoldDB" id="A0A813W6G4"/>